<accession>A0AAE1BX60</accession>
<comment type="caution">
    <text evidence="3">The sequence shown here is derived from an EMBL/GenBank/DDBJ whole genome shotgun (WGS) entry which is preliminary data.</text>
</comment>
<feature type="signal peptide" evidence="2">
    <location>
        <begin position="1"/>
        <end position="19"/>
    </location>
</feature>
<keyword evidence="4" id="KW-1185">Reference proteome</keyword>
<dbReference type="Proteomes" id="UP001286313">
    <property type="component" value="Unassembled WGS sequence"/>
</dbReference>
<evidence type="ECO:0000313" key="3">
    <source>
        <dbReference type="EMBL" id="KAK3857792.1"/>
    </source>
</evidence>
<reference evidence="3" key="1">
    <citation type="submission" date="2023-10" db="EMBL/GenBank/DDBJ databases">
        <title>Genome assemblies of two species of porcelain crab, Petrolisthes cinctipes and Petrolisthes manimaculis (Anomura: Porcellanidae).</title>
        <authorList>
            <person name="Angst P."/>
        </authorList>
    </citation>
    <scope>NUCLEOTIDE SEQUENCE</scope>
    <source>
        <strain evidence="3">PB745_01</strain>
        <tissue evidence="3">Gill</tissue>
    </source>
</reference>
<evidence type="ECO:0000313" key="4">
    <source>
        <dbReference type="Proteomes" id="UP001286313"/>
    </source>
</evidence>
<protein>
    <submittedName>
        <fullName evidence="3">Uncharacterized protein</fullName>
    </submittedName>
</protein>
<evidence type="ECO:0000256" key="1">
    <source>
        <dbReference type="SAM" id="MobiDB-lite"/>
    </source>
</evidence>
<dbReference type="AlphaFoldDB" id="A0AAE1BX60"/>
<gene>
    <name evidence="3" type="ORF">Pcinc_035976</name>
</gene>
<organism evidence="3 4">
    <name type="scientific">Petrolisthes cinctipes</name>
    <name type="common">Flat porcelain crab</name>
    <dbReference type="NCBI Taxonomy" id="88211"/>
    <lineage>
        <taxon>Eukaryota</taxon>
        <taxon>Metazoa</taxon>
        <taxon>Ecdysozoa</taxon>
        <taxon>Arthropoda</taxon>
        <taxon>Crustacea</taxon>
        <taxon>Multicrustacea</taxon>
        <taxon>Malacostraca</taxon>
        <taxon>Eumalacostraca</taxon>
        <taxon>Eucarida</taxon>
        <taxon>Decapoda</taxon>
        <taxon>Pleocyemata</taxon>
        <taxon>Anomura</taxon>
        <taxon>Galatheoidea</taxon>
        <taxon>Porcellanidae</taxon>
        <taxon>Petrolisthes</taxon>
    </lineage>
</organism>
<evidence type="ECO:0000256" key="2">
    <source>
        <dbReference type="SAM" id="SignalP"/>
    </source>
</evidence>
<dbReference type="EMBL" id="JAWQEG010005511">
    <property type="protein sequence ID" value="KAK3857792.1"/>
    <property type="molecule type" value="Genomic_DNA"/>
</dbReference>
<sequence length="110" mass="12272">MQIWRVCFILSLPAMHTTAAFPPHHHGRDLMPASLGTSTLPPYQQHTPPHTISTPHTTATISTPHTTTHHCHHINTTQHRSLPPYYHHTPQLTTTTISTPQTPQLTTATI</sequence>
<keyword evidence="2" id="KW-0732">Signal</keyword>
<feature type="chain" id="PRO_5042153589" evidence="2">
    <location>
        <begin position="20"/>
        <end position="110"/>
    </location>
</feature>
<name>A0AAE1BX60_PETCI</name>
<feature type="region of interest" description="Disordered" evidence="1">
    <location>
        <begin position="79"/>
        <end position="110"/>
    </location>
</feature>
<proteinExistence type="predicted"/>
<feature type="compositionally biased region" description="Low complexity" evidence="1">
    <location>
        <begin position="89"/>
        <end position="110"/>
    </location>
</feature>